<keyword evidence="1" id="KW-0812">Transmembrane</keyword>
<sequence length="58" mass="6278">MFTSIDKALIAAVMGILFIIQTFTGFSLPWMTQDTVATLIGLLTPVLVWAIPNKPKAA</sequence>
<evidence type="ECO:0000256" key="1">
    <source>
        <dbReference type="SAM" id="Phobius"/>
    </source>
</evidence>
<dbReference type="EMBL" id="LR797113">
    <property type="protein sequence ID" value="CAB4187745.1"/>
    <property type="molecule type" value="Genomic_DNA"/>
</dbReference>
<keyword evidence="1" id="KW-0472">Membrane</keyword>
<protein>
    <submittedName>
        <fullName evidence="2">Uncharacterized protein</fullName>
    </submittedName>
</protein>
<keyword evidence="1" id="KW-1133">Transmembrane helix</keyword>
<proteinExistence type="predicted"/>
<organism evidence="2">
    <name type="scientific">uncultured Caudovirales phage</name>
    <dbReference type="NCBI Taxonomy" id="2100421"/>
    <lineage>
        <taxon>Viruses</taxon>
        <taxon>Duplodnaviria</taxon>
        <taxon>Heunggongvirae</taxon>
        <taxon>Uroviricota</taxon>
        <taxon>Caudoviricetes</taxon>
        <taxon>Peduoviridae</taxon>
        <taxon>Maltschvirus</taxon>
        <taxon>Maltschvirus maltsch</taxon>
    </lineage>
</organism>
<reference evidence="2" key="1">
    <citation type="submission" date="2020-05" db="EMBL/GenBank/DDBJ databases">
        <authorList>
            <person name="Chiriac C."/>
            <person name="Salcher M."/>
            <person name="Ghai R."/>
            <person name="Kavagutti S V."/>
        </authorList>
    </citation>
    <scope>NUCLEOTIDE SEQUENCE</scope>
</reference>
<accession>A0A6J5R4R2</accession>
<name>A0A6J5R4R2_9CAUD</name>
<gene>
    <name evidence="2" type="ORF">UFOVP1167_4</name>
</gene>
<feature type="transmembrane region" description="Helical" evidence="1">
    <location>
        <begin position="9"/>
        <end position="30"/>
    </location>
</feature>
<feature type="transmembrane region" description="Helical" evidence="1">
    <location>
        <begin position="36"/>
        <end position="52"/>
    </location>
</feature>
<evidence type="ECO:0000313" key="2">
    <source>
        <dbReference type="EMBL" id="CAB4187745.1"/>
    </source>
</evidence>